<dbReference type="EMBL" id="BDQF01000003">
    <property type="protein sequence ID" value="GAW79215.1"/>
    <property type="molecule type" value="Genomic_DNA"/>
</dbReference>
<comment type="caution">
    <text evidence="2">The sequence shown here is derived from an EMBL/GenBank/DDBJ whole genome shotgun (WGS) entry which is preliminary data.</text>
</comment>
<accession>A0A1Y1JCY3</accession>
<dbReference type="Proteomes" id="UP000195521">
    <property type="component" value="Unassembled WGS sequence"/>
</dbReference>
<feature type="region of interest" description="Disordered" evidence="1">
    <location>
        <begin position="785"/>
        <end position="829"/>
    </location>
</feature>
<sequence length="829" mass="95760">MFAQEEGKKRFTNFIRNSSMCCDFPPGDSLGANYMNNLKNKLFNFGNIDLNELTEGGRTEGRNNTEKALSAPRIDGNRNTNGSDSGCVNMSRHNSMEVTGVSSGELSGKVNIESKVEQNGNKVTEKVDNISYVNAESYYKKEKLNHGNSNPPLKEKRERSPSDYLNMKKSKLINNLNFFMRVCCNKNSYIKFINHYFNIIYSNNISILFKYEGILQKFDEKNEMNLTEHDYYNGYMKLNQVPIVIYANSRSSGKENIEDISNNLLNEMKIDIETNQECLRNNTNLEYSVLNFINIYDNLTVKFFNHIFTKISNSEMNIHNANIDSIIHNFLYKKHLLKENVFNLLLNISKAYEIKHASVLVDIKNDEHVKEKNEKIIFEMLKDKVEGRRMHSKQRDNTSSANISVYGKGRNIVNSVEKSMQNGVEKSMQNSVEKSMQNSAEKSMQNSVENSVDNRGDNRDHHKTLKSTECNMHDRALHGSYENRSGYNYEHVQEEYGKKGMENDDHDNIDKWSKSEMNMSTRDEINELSSKGKEIEESADMFCEIKDANINNSNFNNMISNNTDVTTTTIGSGMSTSTGITIENTPNFQADLTIEDRKTNVKKEMTSMSLISSIGEKGAQCDGENSRGICVDCVGCGSHSNCSYMFRMQNGENCLLEDIKEMLNKEIDSYDNYYSKNMEDEEEEEKEKNMNLIENIYTFLKNNVFIPSNNIYTDFIENGNDIFLSKVKKNDKATYFKLIERFDRMYNLINEFKSNHTINEVNEENVSQDMSEQFPKLRKRRCSNDEYELRSSSHTRRSLRNCNSKKNQPIKRSKRIIKKAQMSKIKKMK</sequence>
<evidence type="ECO:0000256" key="1">
    <source>
        <dbReference type="SAM" id="MobiDB-lite"/>
    </source>
</evidence>
<gene>
    <name evidence="2" type="ORF">PGO_030150</name>
</gene>
<reference evidence="3" key="1">
    <citation type="submission" date="2017-04" db="EMBL/GenBank/DDBJ databases">
        <title>Plasmodium gonderi genome.</title>
        <authorList>
            <person name="Arisue N."/>
            <person name="Honma H."/>
            <person name="Kawai S."/>
            <person name="Tougan T."/>
            <person name="Tanabe K."/>
            <person name="Horii T."/>
        </authorList>
    </citation>
    <scope>NUCLEOTIDE SEQUENCE [LARGE SCALE GENOMIC DNA]</scope>
    <source>
        <strain evidence="3">ATCC 30045</strain>
    </source>
</reference>
<protein>
    <submittedName>
        <fullName evidence="2">Uncharacterized protein</fullName>
    </submittedName>
</protein>
<feature type="region of interest" description="Disordered" evidence="1">
    <location>
        <begin position="141"/>
        <end position="160"/>
    </location>
</feature>
<dbReference type="OrthoDB" id="372065at2759"/>
<keyword evidence="3" id="KW-1185">Reference proteome</keyword>
<feature type="region of interest" description="Disordered" evidence="1">
    <location>
        <begin position="421"/>
        <end position="461"/>
    </location>
</feature>
<evidence type="ECO:0000313" key="3">
    <source>
        <dbReference type="Proteomes" id="UP000195521"/>
    </source>
</evidence>
<proteinExistence type="predicted"/>
<name>A0A1Y1JCY3_PLAGO</name>
<dbReference type="RefSeq" id="XP_028541804.1">
    <property type="nucleotide sequence ID" value="XM_028686003.1"/>
</dbReference>
<evidence type="ECO:0000313" key="2">
    <source>
        <dbReference type="EMBL" id="GAW79215.1"/>
    </source>
</evidence>
<organism evidence="2 3">
    <name type="scientific">Plasmodium gonderi</name>
    <dbReference type="NCBI Taxonomy" id="77519"/>
    <lineage>
        <taxon>Eukaryota</taxon>
        <taxon>Sar</taxon>
        <taxon>Alveolata</taxon>
        <taxon>Apicomplexa</taxon>
        <taxon>Aconoidasida</taxon>
        <taxon>Haemosporida</taxon>
        <taxon>Plasmodiidae</taxon>
        <taxon>Plasmodium</taxon>
        <taxon>Plasmodium (Plasmodium)</taxon>
    </lineage>
</organism>
<dbReference type="GeneID" id="39745919"/>
<dbReference type="AlphaFoldDB" id="A0A1Y1JCY3"/>
<feature type="compositionally biased region" description="Basic residues" evidence="1">
    <location>
        <begin position="808"/>
        <end position="818"/>
    </location>
</feature>
<dbReference type="OMA" id="FFNHIFT"/>
<feature type="compositionally biased region" description="Polar residues" evidence="1">
    <location>
        <begin position="421"/>
        <end position="451"/>
    </location>
</feature>